<dbReference type="AlphaFoldDB" id="A0A2Z5G0I7"/>
<sequence length="50" mass="5503">MQFADETVPHCSVTDSTSDEHRASSASGLITANDLAKFTRPRETYVEDTN</sequence>
<evidence type="ECO:0000256" key="1">
    <source>
        <dbReference type="SAM" id="MobiDB-lite"/>
    </source>
</evidence>
<name>A0A2Z5G0I7_9BACT</name>
<reference evidence="2 3" key="1">
    <citation type="journal article" date="2018" name="Front. Microbiol.">
        <title>Hydrolytic Capabilities as a Key to Environmental Success: Chitinolytic and Cellulolytic Acidobacteria From Acidic Sub-arctic Soils and Boreal Peatlands.</title>
        <authorList>
            <person name="Belova S.E."/>
            <person name="Ravin N.V."/>
            <person name="Pankratov T.A."/>
            <person name="Rakitin A.L."/>
            <person name="Ivanova A.A."/>
            <person name="Beletsky A.V."/>
            <person name="Mardanov A.V."/>
            <person name="Sinninghe Damste J.S."/>
            <person name="Dedysh S.N."/>
        </authorList>
    </citation>
    <scope>NUCLEOTIDE SEQUENCE [LARGE SCALE GENOMIC DNA]</scope>
    <source>
        <strain evidence="2 3">SBC82</strain>
    </source>
</reference>
<evidence type="ECO:0000313" key="2">
    <source>
        <dbReference type="EMBL" id="AXC12145.1"/>
    </source>
</evidence>
<accession>A0A2Z5G0I7</accession>
<dbReference type="EMBL" id="CP030840">
    <property type="protein sequence ID" value="AXC12145.1"/>
    <property type="molecule type" value="Genomic_DNA"/>
</dbReference>
<organism evidence="2 3">
    <name type="scientific">Acidisarcina polymorpha</name>
    <dbReference type="NCBI Taxonomy" id="2211140"/>
    <lineage>
        <taxon>Bacteria</taxon>
        <taxon>Pseudomonadati</taxon>
        <taxon>Acidobacteriota</taxon>
        <taxon>Terriglobia</taxon>
        <taxon>Terriglobales</taxon>
        <taxon>Acidobacteriaceae</taxon>
        <taxon>Acidisarcina</taxon>
    </lineage>
</organism>
<evidence type="ECO:0000313" key="3">
    <source>
        <dbReference type="Proteomes" id="UP000253606"/>
    </source>
</evidence>
<dbReference type="KEGG" id="abas:ACPOL_2839"/>
<dbReference type="Proteomes" id="UP000253606">
    <property type="component" value="Chromosome"/>
</dbReference>
<protein>
    <submittedName>
        <fullName evidence="2">Uncharacterized protein</fullName>
    </submittedName>
</protein>
<gene>
    <name evidence="2" type="ORF">ACPOL_2839</name>
</gene>
<proteinExistence type="predicted"/>
<keyword evidence="3" id="KW-1185">Reference proteome</keyword>
<feature type="region of interest" description="Disordered" evidence="1">
    <location>
        <begin position="1"/>
        <end position="30"/>
    </location>
</feature>